<feature type="transmembrane region" description="Helical" evidence="7">
    <location>
        <begin position="258"/>
        <end position="280"/>
    </location>
</feature>
<feature type="transmembrane region" description="Helical" evidence="7">
    <location>
        <begin position="51"/>
        <end position="74"/>
    </location>
</feature>
<feature type="transmembrane region" description="Helical" evidence="7">
    <location>
        <begin position="313"/>
        <end position="338"/>
    </location>
</feature>
<feature type="transmembrane region" description="Helical" evidence="7">
    <location>
        <begin position="177"/>
        <end position="196"/>
    </location>
</feature>
<dbReference type="EMBL" id="CP009302">
    <property type="protein sequence ID" value="AJC11623.1"/>
    <property type="molecule type" value="Genomic_DNA"/>
</dbReference>
<evidence type="ECO:0000256" key="4">
    <source>
        <dbReference type="ARBA" id="ARBA00022692"/>
    </source>
</evidence>
<feature type="transmembrane region" description="Helical" evidence="7">
    <location>
        <begin position="108"/>
        <end position="130"/>
    </location>
</feature>
<organism evidence="9 10">
    <name type="scientific">Berryella intestinalis</name>
    <dbReference type="NCBI Taxonomy" id="1531429"/>
    <lineage>
        <taxon>Bacteria</taxon>
        <taxon>Bacillati</taxon>
        <taxon>Actinomycetota</taxon>
        <taxon>Coriobacteriia</taxon>
        <taxon>Eggerthellales</taxon>
        <taxon>Eggerthellaceae</taxon>
        <taxon>Berryella</taxon>
    </lineage>
</organism>
<keyword evidence="2" id="KW-0813">Transport</keyword>
<dbReference type="InterPro" id="IPR020846">
    <property type="entry name" value="MFS_dom"/>
</dbReference>
<evidence type="ECO:0000313" key="9">
    <source>
        <dbReference type="EMBL" id="AJC11623.1"/>
    </source>
</evidence>
<reference evidence="10" key="1">
    <citation type="submission" date="2014-08" db="EMBL/GenBank/DDBJ databases">
        <title>Coriobacteriaceae sp. complete genome.</title>
        <authorList>
            <person name="Looft T."/>
            <person name="Bayles D.O."/>
            <person name="Stanton T.B."/>
        </authorList>
    </citation>
    <scope>NUCLEOTIDE SEQUENCE [LARGE SCALE GENOMIC DNA]</scope>
    <source>
        <strain evidence="10">68-1-3</strain>
    </source>
</reference>
<feature type="transmembrane region" description="Helical" evidence="7">
    <location>
        <begin position="81"/>
        <end position="102"/>
    </location>
</feature>
<evidence type="ECO:0000256" key="6">
    <source>
        <dbReference type="ARBA" id="ARBA00023136"/>
    </source>
</evidence>
<dbReference type="SUPFAM" id="SSF103473">
    <property type="entry name" value="MFS general substrate transporter"/>
    <property type="match status" value="1"/>
</dbReference>
<dbReference type="PANTHER" id="PTHR23513:SF6">
    <property type="entry name" value="MAJOR FACILITATOR SUPERFAMILY ASSOCIATED DOMAIN-CONTAINING PROTEIN"/>
    <property type="match status" value="1"/>
</dbReference>
<protein>
    <submittedName>
        <fullName evidence="9">MFS transporter</fullName>
    </submittedName>
</protein>
<feature type="transmembrane region" description="Helical" evidence="7">
    <location>
        <begin position="12"/>
        <end position="39"/>
    </location>
</feature>
<dbReference type="AlphaFoldDB" id="A0A0A8B4A3"/>
<sequence>MKSASGRPLSSRWLQLIVTIWTGQAFSIITSGAAGWAIIWHVTQTTQSALALSLIMVCAMLPQGVLSPLGGVLADRFNRKTLIIAGDLGAGTASLLLALAIAASESSLLLICLFGAIRSAFSAVHGPAMMAAMPMLVPERHLLRINTLDQVLASLANVCSPAIGIGLYAAFGLSFALVLEFAGAVVAVAAMLLVKIPTVRAEDGSSALGQMVEGWRVLAATRGLVMLLGGLTVGLMAFSSISAVYPLMSTQYFGANGTMVSIAEAVSGICMLVGAGIIMAWGGGRRLALLLCASSVLVAAPTIAAGLLPSDAFWVYVALMGLASVFMAWFNGPVMTLVQKNVPEAKTGRALGFLYAAIGIAMPAGVALGGVLAEHIGVTSFFVASGALFLLIGLIGYAFRDIRALDAGDPATEA</sequence>
<keyword evidence="4 7" id="KW-0812">Transmembrane</keyword>
<dbReference type="GO" id="GO:0022857">
    <property type="term" value="F:transmembrane transporter activity"/>
    <property type="evidence" value="ECO:0007669"/>
    <property type="project" value="InterPro"/>
</dbReference>
<dbReference type="Gene3D" id="1.20.1250.20">
    <property type="entry name" value="MFS general substrate transporter like domains"/>
    <property type="match status" value="1"/>
</dbReference>
<dbReference type="InterPro" id="IPR036259">
    <property type="entry name" value="MFS_trans_sf"/>
</dbReference>
<feature type="transmembrane region" description="Helical" evidence="7">
    <location>
        <begin position="350"/>
        <end position="372"/>
    </location>
</feature>
<name>A0A0A8B4A3_9ACTN</name>
<dbReference type="HOGENOM" id="CLU_034180_16_0_11"/>
<dbReference type="KEGG" id="cbac:JI75_01900"/>
<dbReference type="PANTHER" id="PTHR23513">
    <property type="entry name" value="INTEGRAL MEMBRANE EFFLUX PROTEIN-RELATED"/>
    <property type="match status" value="1"/>
</dbReference>
<dbReference type="STRING" id="1531429.JI75_01900"/>
<keyword evidence="6 7" id="KW-0472">Membrane</keyword>
<evidence type="ECO:0000256" key="1">
    <source>
        <dbReference type="ARBA" id="ARBA00004651"/>
    </source>
</evidence>
<gene>
    <name evidence="9" type="ORF">JI75_01900</name>
</gene>
<evidence type="ECO:0000259" key="8">
    <source>
        <dbReference type="PROSITE" id="PS50850"/>
    </source>
</evidence>
<evidence type="ECO:0000256" key="3">
    <source>
        <dbReference type="ARBA" id="ARBA00022475"/>
    </source>
</evidence>
<dbReference type="InterPro" id="IPR010290">
    <property type="entry name" value="TM_effector"/>
</dbReference>
<reference evidence="9 10" key="2">
    <citation type="journal article" date="2015" name="Genome Announc.">
        <title>Complete Genome Sequence of Coriobacteriaceae Strain 68-1-3, a Novel Mucus-Degrading Isolate from the Swine Intestinal Tract.</title>
        <authorList>
            <person name="Looft T."/>
            <person name="Bayles D.O."/>
            <person name="Alt D.P."/>
            <person name="Stanton T.B."/>
        </authorList>
    </citation>
    <scope>NUCLEOTIDE SEQUENCE [LARGE SCALE GENOMIC DNA]</scope>
    <source>
        <strain evidence="9 10">68-1-3</strain>
    </source>
</reference>
<dbReference type="CDD" id="cd06173">
    <property type="entry name" value="MFS_MefA_like"/>
    <property type="match status" value="1"/>
</dbReference>
<accession>A0A0A8B4A3</accession>
<dbReference type="PROSITE" id="PS50850">
    <property type="entry name" value="MFS"/>
    <property type="match status" value="1"/>
</dbReference>
<dbReference type="Pfam" id="PF05977">
    <property type="entry name" value="MFS_3"/>
    <property type="match status" value="1"/>
</dbReference>
<feature type="transmembrane region" description="Helical" evidence="7">
    <location>
        <begin position="287"/>
        <end position="307"/>
    </location>
</feature>
<evidence type="ECO:0000313" key="10">
    <source>
        <dbReference type="Proteomes" id="UP000031121"/>
    </source>
</evidence>
<evidence type="ECO:0000256" key="5">
    <source>
        <dbReference type="ARBA" id="ARBA00022989"/>
    </source>
</evidence>
<keyword evidence="10" id="KW-1185">Reference proteome</keyword>
<keyword evidence="3" id="KW-1003">Cell membrane</keyword>
<evidence type="ECO:0000256" key="7">
    <source>
        <dbReference type="SAM" id="Phobius"/>
    </source>
</evidence>
<comment type="subcellular location">
    <subcellularLocation>
        <location evidence="1">Cell membrane</location>
        <topology evidence="1">Multi-pass membrane protein</topology>
    </subcellularLocation>
</comment>
<evidence type="ECO:0000256" key="2">
    <source>
        <dbReference type="ARBA" id="ARBA00022448"/>
    </source>
</evidence>
<proteinExistence type="predicted"/>
<dbReference type="GO" id="GO:0005886">
    <property type="term" value="C:plasma membrane"/>
    <property type="evidence" value="ECO:0007669"/>
    <property type="project" value="UniProtKB-SubCell"/>
</dbReference>
<keyword evidence="5 7" id="KW-1133">Transmembrane helix</keyword>
<feature type="transmembrane region" description="Helical" evidence="7">
    <location>
        <begin position="217"/>
        <end position="238"/>
    </location>
</feature>
<dbReference type="Proteomes" id="UP000031121">
    <property type="component" value="Chromosome"/>
</dbReference>
<feature type="domain" description="Major facilitator superfamily (MFS) profile" evidence="8">
    <location>
        <begin position="218"/>
        <end position="414"/>
    </location>
</feature>
<feature type="transmembrane region" description="Helical" evidence="7">
    <location>
        <begin position="378"/>
        <end position="399"/>
    </location>
</feature>